<sequence>MVNISPEELDRLFQALSDQTRRNMLRTLSDGEQTVGALAKPHDMSLAAASKHIKVLEEAGLIRRDIRGRVHYCRIDPQPLAHARDWLRYYEQFWTQRLDALEQLLRSRTPAAAPQRRTRKPT</sequence>
<dbReference type="AlphaFoldDB" id="A0A2P1PND8"/>
<dbReference type="EMBL" id="CP027860">
    <property type="protein sequence ID" value="AVP96348.1"/>
    <property type="molecule type" value="Genomic_DNA"/>
</dbReference>
<dbReference type="PANTHER" id="PTHR38600:SF2">
    <property type="entry name" value="SLL0088 PROTEIN"/>
    <property type="match status" value="1"/>
</dbReference>
<dbReference type="Proteomes" id="UP000241074">
    <property type="component" value="Chromosome"/>
</dbReference>
<dbReference type="PRINTS" id="PR00778">
    <property type="entry name" value="HTHARSR"/>
</dbReference>
<accession>A0A2P1PND8</accession>
<organism evidence="2 3">
    <name type="scientific">Ahniella affigens</name>
    <dbReference type="NCBI Taxonomy" id="2021234"/>
    <lineage>
        <taxon>Bacteria</taxon>
        <taxon>Pseudomonadati</taxon>
        <taxon>Pseudomonadota</taxon>
        <taxon>Gammaproteobacteria</taxon>
        <taxon>Lysobacterales</taxon>
        <taxon>Rhodanobacteraceae</taxon>
        <taxon>Ahniella</taxon>
    </lineage>
</organism>
<feature type="domain" description="HTH arsR-type" evidence="1">
    <location>
        <begin position="1"/>
        <end position="98"/>
    </location>
</feature>
<dbReference type="Gene3D" id="1.10.10.10">
    <property type="entry name" value="Winged helix-like DNA-binding domain superfamily/Winged helix DNA-binding domain"/>
    <property type="match status" value="1"/>
</dbReference>
<dbReference type="RefSeq" id="WP_106890277.1">
    <property type="nucleotide sequence ID" value="NZ_CP027860.1"/>
</dbReference>
<evidence type="ECO:0000313" key="2">
    <source>
        <dbReference type="EMBL" id="AVP96348.1"/>
    </source>
</evidence>
<dbReference type="SMART" id="SM00418">
    <property type="entry name" value="HTH_ARSR"/>
    <property type="match status" value="1"/>
</dbReference>
<keyword evidence="3" id="KW-1185">Reference proteome</keyword>
<dbReference type="OrthoDB" id="46768at2"/>
<gene>
    <name evidence="2" type="ORF">C7S18_03705</name>
</gene>
<dbReference type="PANTHER" id="PTHR38600">
    <property type="entry name" value="TRANSCRIPTIONAL REGULATORY PROTEIN"/>
    <property type="match status" value="1"/>
</dbReference>
<dbReference type="InterPro" id="IPR036388">
    <property type="entry name" value="WH-like_DNA-bd_sf"/>
</dbReference>
<reference evidence="2 3" key="1">
    <citation type="submission" date="2018-03" db="EMBL/GenBank/DDBJ databases">
        <title>Ahniella affigens gen. nov., sp. nov., a gammaproteobacterium isolated from sandy soil near a stream.</title>
        <authorList>
            <person name="Ko Y."/>
            <person name="Kim J.-H."/>
        </authorList>
    </citation>
    <scope>NUCLEOTIDE SEQUENCE [LARGE SCALE GENOMIC DNA]</scope>
    <source>
        <strain evidence="2 3">D13</strain>
    </source>
</reference>
<reference evidence="2 3" key="2">
    <citation type="submission" date="2018-03" db="EMBL/GenBank/DDBJ databases">
        <authorList>
            <person name="Keele B.F."/>
        </authorList>
    </citation>
    <scope>NUCLEOTIDE SEQUENCE [LARGE SCALE GENOMIC DNA]</scope>
    <source>
        <strain evidence="2 3">D13</strain>
    </source>
</reference>
<proteinExistence type="predicted"/>
<dbReference type="PROSITE" id="PS50987">
    <property type="entry name" value="HTH_ARSR_2"/>
    <property type="match status" value="1"/>
</dbReference>
<evidence type="ECO:0000259" key="1">
    <source>
        <dbReference type="PROSITE" id="PS50987"/>
    </source>
</evidence>
<evidence type="ECO:0000313" key="3">
    <source>
        <dbReference type="Proteomes" id="UP000241074"/>
    </source>
</evidence>
<dbReference type="SUPFAM" id="SSF46785">
    <property type="entry name" value="Winged helix' DNA-binding domain"/>
    <property type="match status" value="1"/>
</dbReference>
<dbReference type="InterPro" id="IPR011991">
    <property type="entry name" value="ArsR-like_HTH"/>
</dbReference>
<dbReference type="KEGG" id="xba:C7S18_03705"/>
<dbReference type="CDD" id="cd00090">
    <property type="entry name" value="HTH_ARSR"/>
    <property type="match status" value="1"/>
</dbReference>
<dbReference type="GO" id="GO:0003700">
    <property type="term" value="F:DNA-binding transcription factor activity"/>
    <property type="evidence" value="ECO:0007669"/>
    <property type="project" value="InterPro"/>
</dbReference>
<name>A0A2P1PND8_9GAMM</name>
<dbReference type="Pfam" id="PF12840">
    <property type="entry name" value="HTH_20"/>
    <property type="match status" value="1"/>
</dbReference>
<protein>
    <submittedName>
        <fullName evidence="2">Transcriptional regulator</fullName>
    </submittedName>
</protein>
<dbReference type="InterPro" id="IPR036390">
    <property type="entry name" value="WH_DNA-bd_sf"/>
</dbReference>
<dbReference type="NCBIfam" id="NF033788">
    <property type="entry name" value="HTH_metalloreg"/>
    <property type="match status" value="1"/>
</dbReference>
<dbReference type="InterPro" id="IPR001845">
    <property type="entry name" value="HTH_ArsR_DNA-bd_dom"/>
</dbReference>